<protein>
    <recommendedName>
        <fullName evidence="2 6">D-ribose pyranase</fullName>
        <ecNumber evidence="2 6">5.4.99.62</ecNumber>
    </recommendedName>
</protein>
<dbReference type="EC" id="5.4.99.62" evidence="2 6"/>
<keyword evidence="5 6" id="KW-0119">Carbohydrate metabolism</keyword>
<name>A0A7G9RPV4_9BURK</name>
<evidence type="ECO:0000256" key="6">
    <source>
        <dbReference type="HAMAP-Rule" id="MF_01661"/>
    </source>
</evidence>
<comment type="subcellular location">
    <subcellularLocation>
        <location evidence="6">Cytoplasm</location>
    </subcellularLocation>
</comment>
<comment type="function">
    <text evidence="6">Catalyzes the interconversion of beta-pyran and beta-furan forms of D-ribose.</text>
</comment>
<dbReference type="UniPathway" id="UPA00916">
    <property type="reaction ID" value="UER00888"/>
</dbReference>
<gene>
    <name evidence="6 7" type="primary">rbsD</name>
    <name evidence="7" type="ORF">H9K76_01655</name>
</gene>
<reference evidence="7 8" key="1">
    <citation type="submission" date="2020-08" db="EMBL/GenBank/DDBJ databases">
        <title>Genome sequence of Diaphorobacter ruginosibacter DSM 27467T.</title>
        <authorList>
            <person name="Hyun D.-W."/>
            <person name="Bae J.-W."/>
        </authorList>
    </citation>
    <scope>NUCLEOTIDE SEQUENCE [LARGE SCALE GENOMIC DNA]</scope>
    <source>
        <strain evidence="7 8">DSM 27467</strain>
    </source>
</reference>
<dbReference type="InterPro" id="IPR007721">
    <property type="entry name" value="RbsD_FucU"/>
</dbReference>
<feature type="binding site" evidence="6">
    <location>
        <position position="28"/>
    </location>
    <ligand>
        <name>substrate</name>
    </ligand>
</feature>
<feature type="active site" description="Proton donor" evidence="6">
    <location>
        <position position="20"/>
    </location>
</feature>
<dbReference type="NCBIfam" id="NF008761">
    <property type="entry name" value="PRK11797.1"/>
    <property type="match status" value="1"/>
</dbReference>
<dbReference type="Gene3D" id="3.40.1650.10">
    <property type="entry name" value="RbsD-like domain"/>
    <property type="match status" value="1"/>
</dbReference>
<sequence length="132" mass="13869">MKRTPLLNAELSQLIAGMGHGDVLVIGDAGLPVPPGVRRVDLALCAGVPAVSTVLEVVLTELQVERAVIAREALGSGGDMPSWYADNAAHLPQAQTVSHEDFKQLSQRAVAVVRTGEFTPYANIALISGVVF</sequence>
<dbReference type="GO" id="GO:0005829">
    <property type="term" value="C:cytosol"/>
    <property type="evidence" value="ECO:0007669"/>
    <property type="project" value="TreeGrafter"/>
</dbReference>
<feature type="binding site" evidence="6">
    <location>
        <position position="99"/>
    </location>
    <ligand>
        <name>substrate</name>
    </ligand>
</feature>
<dbReference type="InterPro" id="IPR023064">
    <property type="entry name" value="D-ribose_pyranase"/>
</dbReference>
<organism evidence="7 8">
    <name type="scientific">Diaphorobacter ruginosibacter</name>
    <dbReference type="NCBI Taxonomy" id="1715720"/>
    <lineage>
        <taxon>Bacteria</taxon>
        <taxon>Pseudomonadati</taxon>
        <taxon>Pseudomonadota</taxon>
        <taxon>Betaproteobacteria</taxon>
        <taxon>Burkholderiales</taxon>
        <taxon>Comamonadaceae</taxon>
        <taxon>Diaphorobacter</taxon>
    </lineage>
</organism>
<accession>A0A7G9RPV4</accession>
<evidence type="ECO:0000256" key="2">
    <source>
        <dbReference type="ARBA" id="ARBA00012862"/>
    </source>
</evidence>
<keyword evidence="3 6" id="KW-0963">Cytoplasm</keyword>
<dbReference type="KEGG" id="drg:H9K76_01655"/>
<dbReference type="PANTHER" id="PTHR37831">
    <property type="entry name" value="D-RIBOSE PYRANASE"/>
    <property type="match status" value="1"/>
</dbReference>
<dbReference type="AlphaFoldDB" id="A0A7G9RPV4"/>
<dbReference type="HAMAP" id="MF_01661">
    <property type="entry name" value="D_rib_pyranase"/>
    <property type="match status" value="1"/>
</dbReference>
<evidence type="ECO:0000256" key="4">
    <source>
        <dbReference type="ARBA" id="ARBA00023235"/>
    </source>
</evidence>
<evidence type="ECO:0000313" key="7">
    <source>
        <dbReference type="EMBL" id="QNN57629.1"/>
    </source>
</evidence>
<proteinExistence type="inferred from homology"/>
<comment type="subunit">
    <text evidence="6">Homodecamer.</text>
</comment>
<keyword evidence="4 6" id="KW-0413">Isomerase</keyword>
<dbReference type="GO" id="GO:0062193">
    <property type="term" value="F:D-ribose pyranase activity"/>
    <property type="evidence" value="ECO:0007669"/>
    <property type="project" value="UniProtKB-EC"/>
</dbReference>
<evidence type="ECO:0000256" key="1">
    <source>
        <dbReference type="ARBA" id="ARBA00000223"/>
    </source>
</evidence>
<dbReference type="EMBL" id="CP060714">
    <property type="protein sequence ID" value="QNN57629.1"/>
    <property type="molecule type" value="Genomic_DNA"/>
</dbReference>
<keyword evidence="8" id="KW-1185">Reference proteome</keyword>
<dbReference type="Pfam" id="PF05025">
    <property type="entry name" value="RbsD_FucU"/>
    <property type="match status" value="1"/>
</dbReference>
<comment type="similarity">
    <text evidence="6">Belongs to the RbsD / FucU family. RbsD subfamily.</text>
</comment>
<comment type="catalytic activity">
    <reaction evidence="1 6">
        <text>beta-D-ribopyranose = beta-D-ribofuranose</text>
        <dbReference type="Rhea" id="RHEA:25432"/>
        <dbReference type="ChEBI" id="CHEBI:27476"/>
        <dbReference type="ChEBI" id="CHEBI:47002"/>
        <dbReference type="EC" id="5.4.99.62"/>
    </reaction>
</comment>
<dbReference type="GO" id="GO:0016872">
    <property type="term" value="F:intramolecular lyase activity"/>
    <property type="evidence" value="ECO:0007669"/>
    <property type="project" value="UniProtKB-UniRule"/>
</dbReference>
<dbReference type="Proteomes" id="UP000515811">
    <property type="component" value="Chromosome"/>
</dbReference>
<dbReference type="RefSeq" id="WP_187597877.1">
    <property type="nucleotide sequence ID" value="NZ_CP060714.1"/>
</dbReference>
<dbReference type="GO" id="GO:0019303">
    <property type="term" value="P:D-ribose catabolic process"/>
    <property type="evidence" value="ECO:0007669"/>
    <property type="project" value="UniProtKB-UniRule"/>
</dbReference>
<dbReference type="PANTHER" id="PTHR37831:SF1">
    <property type="entry name" value="D-RIBOSE PYRANASE"/>
    <property type="match status" value="1"/>
</dbReference>
<feature type="binding site" evidence="6">
    <location>
        <begin position="121"/>
        <end position="123"/>
    </location>
    <ligand>
        <name>substrate</name>
    </ligand>
</feature>
<evidence type="ECO:0000313" key="8">
    <source>
        <dbReference type="Proteomes" id="UP000515811"/>
    </source>
</evidence>
<evidence type="ECO:0000256" key="3">
    <source>
        <dbReference type="ARBA" id="ARBA00022490"/>
    </source>
</evidence>
<dbReference type="InterPro" id="IPR023750">
    <property type="entry name" value="RbsD-like_sf"/>
</dbReference>
<dbReference type="GO" id="GO:0048029">
    <property type="term" value="F:monosaccharide binding"/>
    <property type="evidence" value="ECO:0007669"/>
    <property type="project" value="InterPro"/>
</dbReference>
<comment type="pathway">
    <text evidence="6">Carbohydrate metabolism; D-ribose degradation; D-ribose 5-phosphate from beta-D-ribopyranose: step 1/2.</text>
</comment>
<dbReference type="SUPFAM" id="SSF102546">
    <property type="entry name" value="RbsD-like"/>
    <property type="match status" value="1"/>
</dbReference>
<evidence type="ECO:0000256" key="5">
    <source>
        <dbReference type="ARBA" id="ARBA00023277"/>
    </source>
</evidence>